<accession>A0A1G7GGZ4</accession>
<evidence type="ECO:0000313" key="3">
    <source>
        <dbReference type="Proteomes" id="UP000199109"/>
    </source>
</evidence>
<gene>
    <name evidence="2" type="ORF">SAMN05421636_108139</name>
</gene>
<feature type="domain" description="LUD" evidence="1">
    <location>
        <begin position="37"/>
        <end position="190"/>
    </location>
</feature>
<dbReference type="Pfam" id="PF02589">
    <property type="entry name" value="LUD_dom"/>
    <property type="match status" value="1"/>
</dbReference>
<dbReference type="SUPFAM" id="SSF100950">
    <property type="entry name" value="NagB/RpiA/CoA transferase-like"/>
    <property type="match status" value="1"/>
</dbReference>
<evidence type="ECO:0000313" key="2">
    <source>
        <dbReference type="EMBL" id="SDE87397.1"/>
    </source>
</evidence>
<protein>
    <submittedName>
        <fullName evidence="2">Uncharacterized ACR, YkgG family COG1556</fullName>
    </submittedName>
</protein>
<dbReference type="STRING" id="641691.SAMN05421636_108139"/>
<dbReference type="OrthoDB" id="1425114at2"/>
<dbReference type="AlphaFoldDB" id="A0A1G7GGZ4"/>
<dbReference type="Gene3D" id="3.40.50.10420">
    <property type="entry name" value="NagB/RpiA/CoA transferase-like"/>
    <property type="match status" value="1"/>
</dbReference>
<reference evidence="2 3" key="1">
    <citation type="submission" date="2016-10" db="EMBL/GenBank/DDBJ databases">
        <authorList>
            <person name="de Groot N.N."/>
        </authorList>
    </citation>
    <scope>NUCLEOTIDE SEQUENCE [LARGE SCALE GENOMIC DNA]</scope>
    <source>
        <strain evidence="2 3">DSM 23421</strain>
    </source>
</reference>
<keyword evidence="3" id="KW-1185">Reference proteome</keyword>
<dbReference type="InterPro" id="IPR003741">
    <property type="entry name" value="LUD_dom"/>
</dbReference>
<sequence>MGLFDKLFGGGKQKKVSKETAETRGAHMPDLNIPVDEKFTIHFKKNGGKFLYCDSFAEITQALRNILGENDWQDQPFYGLDPKLQERFSKENVQFTDKSNQSEVFFTTCEHLIAQNGSILVCSNQLMDKKLNELPYNVIVFATTSQLVESIGEGLKTIKRKYGHNIPANITTLKHFQANEGNADDFLTYGSSSKNLYLLLLEDL</sequence>
<name>A0A1G7GGZ4_9FLAO</name>
<dbReference type="InterPro" id="IPR024185">
    <property type="entry name" value="FTHF_cligase-like_sf"/>
</dbReference>
<evidence type="ECO:0000259" key="1">
    <source>
        <dbReference type="Pfam" id="PF02589"/>
    </source>
</evidence>
<dbReference type="Proteomes" id="UP000199109">
    <property type="component" value="Unassembled WGS sequence"/>
</dbReference>
<dbReference type="InterPro" id="IPR037171">
    <property type="entry name" value="NagB/RpiA_transferase-like"/>
</dbReference>
<organism evidence="2 3">
    <name type="scientific">Pricia antarctica</name>
    <dbReference type="NCBI Taxonomy" id="641691"/>
    <lineage>
        <taxon>Bacteria</taxon>
        <taxon>Pseudomonadati</taxon>
        <taxon>Bacteroidota</taxon>
        <taxon>Flavobacteriia</taxon>
        <taxon>Flavobacteriales</taxon>
        <taxon>Flavobacteriaceae</taxon>
        <taxon>Pricia</taxon>
    </lineage>
</organism>
<proteinExistence type="predicted"/>
<dbReference type="EMBL" id="FNAO01000008">
    <property type="protein sequence ID" value="SDE87397.1"/>
    <property type="molecule type" value="Genomic_DNA"/>
</dbReference>
<dbReference type="RefSeq" id="WP_091871579.1">
    <property type="nucleotide sequence ID" value="NZ_FNAO01000008.1"/>
</dbReference>